<feature type="compositionally biased region" description="Basic residues" evidence="1">
    <location>
        <begin position="272"/>
        <end position="282"/>
    </location>
</feature>
<evidence type="ECO:0000313" key="2">
    <source>
        <dbReference type="EMBL" id="KAJ7686920.1"/>
    </source>
</evidence>
<proteinExistence type="predicted"/>
<name>A0AAD7GBN3_MYCRO</name>
<feature type="compositionally biased region" description="Basic and acidic residues" evidence="1">
    <location>
        <begin position="431"/>
        <end position="446"/>
    </location>
</feature>
<feature type="compositionally biased region" description="Basic and acidic residues" evidence="1">
    <location>
        <begin position="155"/>
        <end position="167"/>
    </location>
</feature>
<evidence type="ECO:0000313" key="3">
    <source>
        <dbReference type="Proteomes" id="UP001221757"/>
    </source>
</evidence>
<dbReference type="Proteomes" id="UP001221757">
    <property type="component" value="Unassembled WGS sequence"/>
</dbReference>
<evidence type="ECO:0000256" key="1">
    <source>
        <dbReference type="SAM" id="MobiDB-lite"/>
    </source>
</evidence>
<feature type="compositionally biased region" description="Basic and acidic residues" evidence="1">
    <location>
        <begin position="453"/>
        <end position="467"/>
    </location>
</feature>
<dbReference type="AlphaFoldDB" id="A0AAD7GBN3"/>
<feature type="compositionally biased region" description="Basic and acidic residues" evidence="1">
    <location>
        <begin position="350"/>
        <end position="365"/>
    </location>
</feature>
<feature type="region of interest" description="Disordered" evidence="1">
    <location>
        <begin position="350"/>
        <end position="376"/>
    </location>
</feature>
<sequence>MCRPESALEHNTIVCQFRHLVLCGMDEQDLRGSSFALTQFVYLRLVSSPPSKQRASKSAGEETKALTRVPQLGAPNLRYSIRSASAPSQRSAGRAEADVRRRIEEVGGRVRESHQRQVRGVAEQWQRRDMRRWAEGASTHAGGSRKVQGHRPSRRGVEKRRWGRESMGDVAGKAEAPERDSSPAIILRRVKSAQRGRSRRKRKKGVTRSTQRVGRAGCRKHAAHKGTASRCASPSYHSVVQVRVKSAKRHRHYDGQEEGRDAVAAAVVARRARTSNRKHARCRSGGVPAVPASEPDSSTVGEHHTGVEFSHREEEEWTLWREGHDEQQVVGMGRAQPAFDRVWTNYTERRPFGAGRKGENGDKGTGRPRGIQWGSSGWARAINAGATREDSTTASAGEVIRPVPSATCAGALAGEHRRASPYALPKSTGTGKEDSERRGERGHEPRLSVLPGRAEKKRDTTVVDDLGRGGGGDVVPKAWRQGRASERATARNLTVHVALPPLARRIGAGLTRRKDGGQWCAEKRRGCCREHAEPQPGEEHHEARPGLLALGDVLHLIGEE</sequence>
<protein>
    <submittedName>
        <fullName evidence="2">Uncharacterized protein</fullName>
    </submittedName>
</protein>
<accession>A0AAD7GBN3</accession>
<feature type="region of interest" description="Disordered" evidence="1">
    <location>
        <begin position="417"/>
        <end position="485"/>
    </location>
</feature>
<organism evidence="2 3">
    <name type="scientific">Mycena rosella</name>
    <name type="common">Pink bonnet</name>
    <name type="synonym">Agaricus rosellus</name>
    <dbReference type="NCBI Taxonomy" id="1033263"/>
    <lineage>
        <taxon>Eukaryota</taxon>
        <taxon>Fungi</taxon>
        <taxon>Dikarya</taxon>
        <taxon>Basidiomycota</taxon>
        <taxon>Agaricomycotina</taxon>
        <taxon>Agaricomycetes</taxon>
        <taxon>Agaricomycetidae</taxon>
        <taxon>Agaricales</taxon>
        <taxon>Marasmiineae</taxon>
        <taxon>Mycenaceae</taxon>
        <taxon>Mycena</taxon>
    </lineage>
</organism>
<reference evidence="2" key="1">
    <citation type="submission" date="2023-03" db="EMBL/GenBank/DDBJ databases">
        <title>Massive genome expansion in bonnet fungi (Mycena s.s.) driven by repeated elements and novel gene families across ecological guilds.</title>
        <authorList>
            <consortium name="Lawrence Berkeley National Laboratory"/>
            <person name="Harder C.B."/>
            <person name="Miyauchi S."/>
            <person name="Viragh M."/>
            <person name="Kuo A."/>
            <person name="Thoen E."/>
            <person name="Andreopoulos B."/>
            <person name="Lu D."/>
            <person name="Skrede I."/>
            <person name="Drula E."/>
            <person name="Henrissat B."/>
            <person name="Morin E."/>
            <person name="Kohler A."/>
            <person name="Barry K."/>
            <person name="LaButti K."/>
            <person name="Morin E."/>
            <person name="Salamov A."/>
            <person name="Lipzen A."/>
            <person name="Mereny Z."/>
            <person name="Hegedus B."/>
            <person name="Baldrian P."/>
            <person name="Stursova M."/>
            <person name="Weitz H."/>
            <person name="Taylor A."/>
            <person name="Grigoriev I.V."/>
            <person name="Nagy L.G."/>
            <person name="Martin F."/>
            <person name="Kauserud H."/>
        </authorList>
    </citation>
    <scope>NUCLEOTIDE SEQUENCE</scope>
    <source>
        <strain evidence="2">CBHHK067</strain>
    </source>
</reference>
<keyword evidence="3" id="KW-1185">Reference proteome</keyword>
<gene>
    <name evidence="2" type="ORF">B0H17DRAFT_1302556</name>
</gene>
<feature type="region of interest" description="Disordered" evidence="1">
    <location>
        <begin position="272"/>
        <end position="307"/>
    </location>
</feature>
<dbReference type="EMBL" id="JARKIE010000092">
    <property type="protein sequence ID" value="KAJ7686920.1"/>
    <property type="molecule type" value="Genomic_DNA"/>
</dbReference>
<feature type="region of interest" description="Disordered" evidence="1">
    <location>
        <begin position="135"/>
        <end position="234"/>
    </location>
</feature>
<comment type="caution">
    <text evidence="2">The sequence shown here is derived from an EMBL/GenBank/DDBJ whole genome shotgun (WGS) entry which is preliminary data.</text>
</comment>
<feature type="compositionally biased region" description="Basic residues" evidence="1">
    <location>
        <begin position="188"/>
        <end position="206"/>
    </location>
</feature>